<dbReference type="Proteomes" id="UP000296049">
    <property type="component" value="Unassembled WGS sequence"/>
</dbReference>
<sequence length="109" mass="12014">MVLAQPYVGGGSLEQLFPFSHPSPLNTRQAQVRSWFLRKFPSRTSKSGEHYLPTAANLGPAEQGNDFLLILVSCVPYNLTRTWLCSITNADTPLKLTFGVTARAFALLC</sequence>
<accession>R0LKA0</accession>
<evidence type="ECO:0000313" key="2">
    <source>
        <dbReference type="Proteomes" id="UP000296049"/>
    </source>
</evidence>
<proteinExistence type="predicted"/>
<dbReference type="EMBL" id="KB743154">
    <property type="protein sequence ID" value="EOB00828.1"/>
    <property type="molecule type" value="Genomic_DNA"/>
</dbReference>
<reference evidence="2" key="1">
    <citation type="journal article" date="2013" name="Nat. Genet.">
        <title>The duck genome and transcriptome provide insight into an avian influenza virus reservoir species.</title>
        <authorList>
            <person name="Huang Y."/>
            <person name="Li Y."/>
            <person name="Burt D.W."/>
            <person name="Chen H."/>
            <person name="Zhang Y."/>
            <person name="Qian W."/>
            <person name="Kim H."/>
            <person name="Gan S."/>
            <person name="Zhao Y."/>
            <person name="Li J."/>
            <person name="Yi K."/>
            <person name="Feng H."/>
            <person name="Zhu P."/>
            <person name="Li B."/>
            <person name="Liu Q."/>
            <person name="Fairley S."/>
            <person name="Magor K.E."/>
            <person name="Du Z."/>
            <person name="Hu X."/>
            <person name="Goodman L."/>
            <person name="Tafer H."/>
            <person name="Vignal A."/>
            <person name="Lee T."/>
            <person name="Kim K.W."/>
            <person name="Sheng Z."/>
            <person name="An Y."/>
            <person name="Searle S."/>
            <person name="Herrero J."/>
            <person name="Groenen M.A."/>
            <person name="Crooijmans R.P."/>
            <person name="Faraut T."/>
            <person name="Cai Q."/>
            <person name="Webster R.G."/>
            <person name="Aldridge J.R."/>
            <person name="Warren W.C."/>
            <person name="Bartschat S."/>
            <person name="Kehr S."/>
            <person name="Marz M."/>
            <person name="Stadler P.F."/>
            <person name="Smith J."/>
            <person name="Kraus R.H."/>
            <person name="Zhao Y."/>
            <person name="Ren L."/>
            <person name="Fei J."/>
            <person name="Morisson M."/>
            <person name="Kaiser P."/>
            <person name="Griffin D.K."/>
            <person name="Rao M."/>
            <person name="Pitel F."/>
            <person name="Wang J."/>
            <person name="Li N."/>
        </authorList>
    </citation>
    <scope>NUCLEOTIDE SEQUENCE [LARGE SCALE GENOMIC DNA]</scope>
</reference>
<dbReference type="AlphaFoldDB" id="R0LKA0"/>
<organism evidence="1 2">
    <name type="scientific">Anas platyrhynchos</name>
    <name type="common">Mallard</name>
    <name type="synonym">Anas boschas</name>
    <dbReference type="NCBI Taxonomy" id="8839"/>
    <lineage>
        <taxon>Eukaryota</taxon>
        <taxon>Metazoa</taxon>
        <taxon>Chordata</taxon>
        <taxon>Craniata</taxon>
        <taxon>Vertebrata</taxon>
        <taxon>Euteleostomi</taxon>
        <taxon>Archelosauria</taxon>
        <taxon>Archosauria</taxon>
        <taxon>Dinosauria</taxon>
        <taxon>Saurischia</taxon>
        <taxon>Theropoda</taxon>
        <taxon>Coelurosauria</taxon>
        <taxon>Aves</taxon>
        <taxon>Neognathae</taxon>
        <taxon>Galloanserae</taxon>
        <taxon>Anseriformes</taxon>
        <taxon>Anatidae</taxon>
        <taxon>Anatinae</taxon>
        <taxon>Anas</taxon>
    </lineage>
</organism>
<gene>
    <name evidence="1" type="ORF">Anapl_12827</name>
</gene>
<evidence type="ECO:0000313" key="1">
    <source>
        <dbReference type="EMBL" id="EOB00828.1"/>
    </source>
</evidence>
<name>R0LKA0_ANAPL</name>
<protein>
    <submittedName>
        <fullName evidence="1">Uncharacterized protein</fullName>
    </submittedName>
</protein>
<keyword evidence="2" id="KW-1185">Reference proteome</keyword>